<dbReference type="Pfam" id="PF18052">
    <property type="entry name" value="Rx_N"/>
    <property type="match status" value="1"/>
</dbReference>
<dbReference type="InterPro" id="IPR002182">
    <property type="entry name" value="NB-ARC"/>
</dbReference>
<keyword evidence="3" id="KW-0611">Plant defense</keyword>
<evidence type="ECO:0000256" key="2">
    <source>
        <dbReference type="ARBA" id="ARBA00022741"/>
    </source>
</evidence>
<dbReference type="PANTHER" id="PTHR19338:SF66">
    <property type="entry name" value="NB-ARC DOMAIN-CONTAINING PROTEIN"/>
    <property type="match status" value="1"/>
</dbReference>
<dbReference type="Gene3D" id="1.20.5.4130">
    <property type="match status" value="1"/>
</dbReference>
<feature type="domain" description="Disease resistance N-terminal" evidence="5">
    <location>
        <begin position="8"/>
        <end position="86"/>
    </location>
</feature>
<feature type="domain" description="NB-ARC" evidence="4">
    <location>
        <begin position="162"/>
        <end position="244"/>
    </location>
</feature>
<keyword evidence="7" id="KW-1185">Reference proteome</keyword>
<dbReference type="GO" id="GO:0000166">
    <property type="term" value="F:nucleotide binding"/>
    <property type="evidence" value="ECO:0007669"/>
    <property type="project" value="UniProtKB-KW"/>
</dbReference>
<protein>
    <submittedName>
        <fullName evidence="6">Disease resistance protein RXW24L</fullName>
    </submittedName>
</protein>
<dbReference type="CDD" id="cd14798">
    <property type="entry name" value="RX-CC_like"/>
    <property type="match status" value="1"/>
</dbReference>
<dbReference type="GO" id="GO:0006952">
    <property type="term" value="P:defense response"/>
    <property type="evidence" value="ECO:0007669"/>
    <property type="project" value="UniProtKB-KW"/>
</dbReference>
<keyword evidence="2" id="KW-0547">Nucleotide-binding</keyword>
<dbReference type="SUPFAM" id="SSF52540">
    <property type="entry name" value="P-loop containing nucleoside triphosphate hydrolases"/>
    <property type="match status" value="1"/>
</dbReference>
<accession>A0ABD1BMA0</accession>
<evidence type="ECO:0000259" key="5">
    <source>
        <dbReference type="Pfam" id="PF18052"/>
    </source>
</evidence>
<dbReference type="InterPro" id="IPR041118">
    <property type="entry name" value="Rx_N"/>
</dbReference>
<reference evidence="6 7" key="1">
    <citation type="submission" date="2024-04" db="EMBL/GenBank/DDBJ databases">
        <title>Genome assembly C_amara_ONT_v2.</title>
        <authorList>
            <person name="Yant L."/>
            <person name="Moore C."/>
            <person name="Slenker M."/>
        </authorList>
    </citation>
    <scope>NUCLEOTIDE SEQUENCE [LARGE SCALE GENOMIC DNA]</scope>
    <source>
        <tissue evidence="6">Leaf</tissue>
    </source>
</reference>
<sequence>MELLTLGIDKLWDRLTKEYETFKGVEDQVTELKSKLNSLKSFLKDADAKKHTSERVRNCVEEIKEIVYDADDITESFFLKEKFRNIQKRSIMKRIKRFASTVVDRRELASDIGGISKRITNVIQDMQTFGVQKLMNAEGSRSSHPLRKEFARGYETNLVGLEANAKKLVGYLVEENDIQIVSITGMGGLGKTTLAREVFNHEDVKDQFQGLAWVCVSQEFTQIYVWQTILQSLTSREKKDEILKMNADDLQDELS</sequence>
<evidence type="ECO:0000256" key="1">
    <source>
        <dbReference type="ARBA" id="ARBA00022737"/>
    </source>
</evidence>
<dbReference type="InterPro" id="IPR027417">
    <property type="entry name" value="P-loop_NTPase"/>
</dbReference>
<dbReference type="EMBL" id="JBANAX010000219">
    <property type="protein sequence ID" value="KAL1218249.1"/>
    <property type="molecule type" value="Genomic_DNA"/>
</dbReference>
<dbReference type="PANTHER" id="PTHR19338">
    <property type="entry name" value="TRANSLOCASE OF INNER MITOCHONDRIAL MEMBRANE 13 HOMOLOG"/>
    <property type="match status" value="1"/>
</dbReference>
<dbReference type="Gene3D" id="3.40.50.300">
    <property type="entry name" value="P-loop containing nucleotide triphosphate hydrolases"/>
    <property type="match status" value="1"/>
</dbReference>
<organism evidence="6 7">
    <name type="scientific">Cardamine amara subsp. amara</name>
    <dbReference type="NCBI Taxonomy" id="228776"/>
    <lineage>
        <taxon>Eukaryota</taxon>
        <taxon>Viridiplantae</taxon>
        <taxon>Streptophyta</taxon>
        <taxon>Embryophyta</taxon>
        <taxon>Tracheophyta</taxon>
        <taxon>Spermatophyta</taxon>
        <taxon>Magnoliopsida</taxon>
        <taxon>eudicotyledons</taxon>
        <taxon>Gunneridae</taxon>
        <taxon>Pentapetalae</taxon>
        <taxon>rosids</taxon>
        <taxon>malvids</taxon>
        <taxon>Brassicales</taxon>
        <taxon>Brassicaceae</taxon>
        <taxon>Cardamineae</taxon>
        <taxon>Cardamine</taxon>
    </lineage>
</organism>
<dbReference type="Pfam" id="PF00931">
    <property type="entry name" value="NB-ARC"/>
    <property type="match status" value="1"/>
</dbReference>
<evidence type="ECO:0000256" key="3">
    <source>
        <dbReference type="ARBA" id="ARBA00022821"/>
    </source>
</evidence>
<gene>
    <name evidence="6" type="ORF">V5N11_000874</name>
</gene>
<keyword evidence="1" id="KW-0677">Repeat</keyword>
<evidence type="ECO:0000313" key="7">
    <source>
        <dbReference type="Proteomes" id="UP001558713"/>
    </source>
</evidence>
<evidence type="ECO:0000313" key="6">
    <source>
        <dbReference type="EMBL" id="KAL1218249.1"/>
    </source>
</evidence>
<dbReference type="InterPro" id="IPR038005">
    <property type="entry name" value="RX-like_CC"/>
</dbReference>
<dbReference type="AlphaFoldDB" id="A0ABD1BMA0"/>
<dbReference type="Proteomes" id="UP001558713">
    <property type="component" value="Unassembled WGS sequence"/>
</dbReference>
<evidence type="ECO:0000259" key="4">
    <source>
        <dbReference type="Pfam" id="PF00931"/>
    </source>
</evidence>
<proteinExistence type="predicted"/>
<comment type="caution">
    <text evidence="6">The sequence shown here is derived from an EMBL/GenBank/DDBJ whole genome shotgun (WGS) entry which is preliminary data.</text>
</comment>
<name>A0ABD1BMA0_CARAN</name>